<dbReference type="GO" id="GO:0005829">
    <property type="term" value="C:cytosol"/>
    <property type="evidence" value="ECO:0007669"/>
    <property type="project" value="TreeGrafter"/>
</dbReference>
<dbReference type="AlphaFoldDB" id="A0A0N4X3L3"/>
<dbReference type="SMART" id="SM00460">
    <property type="entry name" value="TGc"/>
    <property type="match status" value="1"/>
</dbReference>
<feature type="domain" description="Thioredoxin" evidence="12">
    <location>
        <begin position="1"/>
        <end position="108"/>
    </location>
</feature>
<dbReference type="OrthoDB" id="409136at2759"/>
<dbReference type="GO" id="GO:0005634">
    <property type="term" value="C:nucleus"/>
    <property type="evidence" value="ECO:0007669"/>
    <property type="project" value="TreeGrafter"/>
</dbReference>
<keyword evidence="10" id="KW-0862">Zinc</keyword>
<comment type="similarity">
    <text evidence="4">Belongs to the transglutaminase-like superfamily. PNGase family.</text>
</comment>
<evidence type="ECO:0000256" key="8">
    <source>
        <dbReference type="ARBA" id="ARBA00022723"/>
    </source>
</evidence>
<evidence type="ECO:0000256" key="2">
    <source>
        <dbReference type="ARBA" id="ARBA00001947"/>
    </source>
</evidence>
<evidence type="ECO:0000313" key="14">
    <source>
        <dbReference type="Proteomes" id="UP000268014"/>
    </source>
</evidence>
<dbReference type="SUPFAM" id="SSF52833">
    <property type="entry name" value="Thioredoxin-like"/>
    <property type="match status" value="1"/>
</dbReference>
<evidence type="ECO:0000256" key="5">
    <source>
        <dbReference type="ARBA" id="ARBA00012158"/>
    </source>
</evidence>
<evidence type="ECO:0000313" key="15">
    <source>
        <dbReference type="WBParaSite" id="HPLM_0001895501-mRNA-1"/>
    </source>
</evidence>
<evidence type="ECO:0000256" key="6">
    <source>
        <dbReference type="ARBA" id="ARBA00018546"/>
    </source>
</evidence>
<dbReference type="Proteomes" id="UP000268014">
    <property type="component" value="Unassembled WGS sequence"/>
</dbReference>
<dbReference type="OMA" id="WVELFLE"/>
<evidence type="ECO:0000259" key="12">
    <source>
        <dbReference type="PROSITE" id="PS51352"/>
    </source>
</evidence>
<evidence type="ECO:0000256" key="4">
    <source>
        <dbReference type="ARBA" id="ARBA00009390"/>
    </source>
</evidence>
<dbReference type="Pfam" id="PF01841">
    <property type="entry name" value="Transglut_core"/>
    <property type="match status" value="1"/>
</dbReference>
<dbReference type="InterPro" id="IPR013766">
    <property type="entry name" value="Thioredoxin_domain"/>
</dbReference>
<keyword evidence="8" id="KW-0479">Metal-binding</keyword>
<keyword evidence="14" id="KW-1185">Reference proteome</keyword>
<dbReference type="InterPro" id="IPR038765">
    <property type="entry name" value="Papain-like_cys_pep_sf"/>
</dbReference>
<dbReference type="STRING" id="6290.A0A0N4X3L3"/>
<dbReference type="PANTHER" id="PTHR12143">
    <property type="entry name" value="PEPTIDE N-GLYCANASE PNGASE -RELATED"/>
    <property type="match status" value="1"/>
</dbReference>
<dbReference type="InterPro" id="IPR036249">
    <property type="entry name" value="Thioredoxin-like_sf"/>
</dbReference>
<dbReference type="InterPro" id="IPR017937">
    <property type="entry name" value="Thioredoxin_CS"/>
</dbReference>
<evidence type="ECO:0000256" key="1">
    <source>
        <dbReference type="ARBA" id="ARBA00001650"/>
    </source>
</evidence>
<comment type="subcellular location">
    <subcellularLocation>
        <location evidence="3">Cytoplasm</location>
    </subcellularLocation>
</comment>
<evidence type="ECO:0000256" key="9">
    <source>
        <dbReference type="ARBA" id="ARBA00022801"/>
    </source>
</evidence>
<dbReference type="PRINTS" id="PR00421">
    <property type="entry name" value="THIOREDOXIN"/>
</dbReference>
<comment type="catalytic activity">
    <reaction evidence="1">
        <text>Hydrolysis of an N(4)-(acetyl-beta-D-glucosaminyl)asparagine residue in which the glucosamine residue may be further glycosylated, to yield a (substituted) N-acetyl-beta-D-glucosaminylamine and a peptide containing an aspartate residue.</text>
        <dbReference type="EC" id="3.5.1.52"/>
    </reaction>
</comment>
<comment type="cofactor">
    <cofactor evidence="2">
        <name>Zn(2+)</name>
        <dbReference type="ChEBI" id="CHEBI:29105"/>
    </cofactor>
</comment>
<dbReference type="GO" id="GO:0046872">
    <property type="term" value="F:metal ion binding"/>
    <property type="evidence" value="ECO:0007669"/>
    <property type="project" value="UniProtKB-KW"/>
</dbReference>
<evidence type="ECO:0000256" key="3">
    <source>
        <dbReference type="ARBA" id="ARBA00004496"/>
    </source>
</evidence>
<evidence type="ECO:0000256" key="7">
    <source>
        <dbReference type="ARBA" id="ARBA00022490"/>
    </source>
</evidence>
<dbReference type="GO" id="GO:0006516">
    <property type="term" value="P:glycoprotein catabolic process"/>
    <property type="evidence" value="ECO:0007669"/>
    <property type="project" value="InterPro"/>
</dbReference>
<dbReference type="InterPro" id="IPR008979">
    <property type="entry name" value="Galactose-bd-like_sf"/>
</dbReference>
<dbReference type="EC" id="3.5.1.52" evidence="5"/>
<protein>
    <recommendedName>
        <fullName evidence="6">Peptide-N(4)-(N-acetyl-beta-glucosaminyl)asparagine amidase</fullName>
        <ecNumber evidence="5">3.5.1.52</ecNumber>
    </recommendedName>
    <alternativeName>
        <fullName evidence="11">Peptide:N-glycanase</fullName>
    </alternativeName>
</protein>
<dbReference type="PROSITE" id="PS51352">
    <property type="entry name" value="THIOREDOXIN_2"/>
    <property type="match status" value="1"/>
</dbReference>
<dbReference type="Gene3D" id="2.20.25.10">
    <property type="match status" value="1"/>
</dbReference>
<dbReference type="InterPro" id="IPR050883">
    <property type="entry name" value="PNGase"/>
</dbReference>
<dbReference type="Pfam" id="PF04721">
    <property type="entry name" value="PAW"/>
    <property type="match status" value="1"/>
</dbReference>
<dbReference type="Gene3D" id="3.40.30.10">
    <property type="entry name" value="Glutaredoxin"/>
    <property type="match status" value="1"/>
</dbReference>
<dbReference type="InterPro" id="IPR002931">
    <property type="entry name" value="Transglutaminase-like"/>
</dbReference>
<dbReference type="Pfam" id="PF00085">
    <property type="entry name" value="Thioredoxin"/>
    <property type="match status" value="1"/>
</dbReference>
<name>A0A0N4X3L3_HAEPC</name>
<dbReference type="SUPFAM" id="SSF49785">
    <property type="entry name" value="Galactose-binding domain-like"/>
    <property type="match status" value="1"/>
</dbReference>
<dbReference type="GO" id="GO:0000224">
    <property type="term" value="F:peptide-N4-(N-acetyl-beta-glucosaminyl)asparagine amidase activity"/>
    <property type="evidence" value="ECO:0007669"/>
    <property type="project" value="UniProtKB-EC"/>
</dbReference>
<dbReference type="Gene3D" id="2.60.120.1020">
    <property type="entry name" value="Peptide N glycanase, PAW domain"/>
    <property type="match status" value="1"/>
</dbReference>
<dbReference type="WBParaSite" id="HPLM_0001895501-mRNA-1">
    <property type="protein sequence ID" value="HPLM_0001895501-mRNA-1"/>
    <property type="gene ID" value="HPLM_0001895501"/>
</dbReference>
<evidence type="ECO:0000256" key="10">
    <source>
        <dbReference type="ARBA" id="ARBA00022833"/>
    </source>
</evidence>
<sequence length="439" mass="50682">MPVHLSRNLTDFQSKIGSADRNRLFVVDFYADWCGPCRFIAPIVEQFSSRFTNATFLKVNVDNSPDISRQYGIRAMPTFVLIKEGREMERIQGANPQALELAISRHYSSAPANPNAATDREKRFLQQFSLKCYTTVKLYSDIVYKTLAISLIPADDLRQQATDEHGVLNRLLDWFKNDFFSWCDSPVCESCGYQTMKGSGLKGTPTIEERESGADRVEIYNCSCGQEVRFPRYNDPAKLLETRKGRCGEWANCFGLMASAMDFDVRFIYDVTDHVWIELWIPEFDNWVHCDPCENAIDKPLLYEKGWGKNLSYVIAFGTDHVYDVTWRYVLDTGKTLKLRNKVRESALSNFLSVKHFFLFHLLHSFRSSPTETQFACWTFASSLEYNCAQDCYTRGSETIKGWATYANRKGSIQRKQESDWKMTYLCRDENEKEAEVSK</sequence>
<dbReference type="SUPFAM" id="SSF54001">
    <property type="entry name" value="Cysteine proteinases"/>
    <property type="match status" value="1"/>
</dbReference>
<gene>
    <name evidence="13" type="ORF">HPLM_LOCUS18947</name>
</gene>
<dbReference type="Gene3D" id="3.10.620.30">
    <property type="match status" value="1"/>
</dbReference>
<evidence type="ECO:0000256" key="11">
    <source>
        <dbReference type="ARBA" id="ARBA00032901"/>
    </source>
</evidence>
<dbReference type="InterPro" id="IPR006588">
    <property type="entry name" value="Peptide_N_glycanase_PAW_dom"/>
</dbReference>
<accession>A0A0N4X3L3</accession>
<reference evidence="13 14" key="2">
    <citation type="submission" date="2018-11" db="EMBL/GenBank/DDBJ databases">
        <authorList>
            <consortium name="Pathogen Informatics"/>
        </authorList>
    </citation>
    <scope>NUCLEOTIDE SEQUENCE [LARGE SCALE GENOMIC DNA]</scope>
    <source>
        <strain evidence="13 14">MHpl1</strain>
    </source>
</reference>
<dbReference type="CDD" id="cd02947">
    <property type="entry name" value="TRX_family"/>
    <property type="match status" value="1"/>
</dbReference>
<keyword evidence="7" id="KW-0963">Cytoplasm</keyword>
<proteinExistence type="inferred from homology"/>
<dbReference type="InterPro" id="IPR038680">
    <property type="entry name" value="PAW_sf"/>
</dbReference>
<keyword evidence="9" id="KW-0378">Hydrolase</keyword>
<reference evidence="15" key="1">
    <citation type="submission" date="2017-02" db="UniProtKB">
        <authorList>
            <consortium name="WormBaseParasite"/>
        </authorList>
    </citation>
    <scope>IDENTIFICATION</scope>
</reference>
<evidence type="ECO:0000313" key="13">
    <source>
        <dbReference type="EMBL" id="VDO74153.1"/>
    </source>
</evidence>
<dbReference type="PANTHER" id="PTHR12143:SF19">
    <property type="entry name" value="PEPTIDE-N(4)-(N-ACETYL-BETA-GLUCOSAMINYL)ASPARAGINE AMIDASE"/>
    <property type="match status" value="1"/>
</dbReference>
<dbReference type="EMBL" id="UZAF01020943">
    <property type="protein sequence ID" value="VDO74153.1"/>
    <property type="molecule type" value="Genomic_DNA"/>
</dbReference>
<organism evidence="15">
    <name type="scientific">Haemonchus placei</name>
    <name type="common">Barber's pole worm</name>
    <dbReference type="NCBI Taxonomy" id="6290"/>
    <lineage>
        <taxon>Eukaryota</taxon>
        <taxon>Metazoa</taxon>
        <taxon>Ecdysozoa</taxon>
        <taxon>Nematoda</taxon>
        <taxon>Chromadorea</taxon>
        <taxon>Rhabditida</taxon>
        <taxon>Rhabditina</taxon>
        <taxon>Rhabditomorpha</taxon>
        <taxon>Strongyloidea</taxon>
        <taxon>Trichostrongylidae</taxon>
        <taxon>Haemonchus</taxon>
    </lineage>
</organism>
<dbReference type="PROSITE" id="PS00194">
    <property type="entry name" value="THIOREDOXIN_1"/>
    <property type="match status" value="1"/>
</dbReference>